<feature type="transmembrane region" description="Helical" evidence="1">
    <location>
        <begin position="30"/>
        <end position="48"/>
    </location>
</feature>
<name>A0A5E8CK07_9ZZZZ</name>
<dbReference type="InterPro" id="IPR000620">
    <property type="entry name" value="EamA_dom"/>
</dbReference>
<gene>
    <name evidence="3" type="ORF">CPAV1605_1499</name>
</gene>
<accession>A0A5E8CK07</accession>
<keyword evidence="1" id="KW-1133">Transmembrane helix</keyword>
<feature type="transmembrane region" description="Helical" evidence="1">
    <location>
        <begin position="69"/>
        <end position="89"/>
    </location>
</feature>
<keyword evidence="1" id="KW-0472">Membrane</keyword>
<feature type="domain" description="EamA" evidence="2">
    <location>
        <begin position="4"/>
        <end position="137"/>
    </location>
</feature>
<organism evidence="3">
    <name type="scientific">seawater metagenome</name>
    <dbReference type="NCBI Taxonomy" id="1561972"/>
    <lineage>
        <taxon>unclassified sequences</taxon>
        <taxon>metagenomes</taxon>
        <taxon>ecological metagenomes</taxon>
    </lineage>
</organism>
<keyword evidence="1" id="KW-0812">Transmembrane</keyword>
<evidence type="ECO:0000259" key="2">
    <source>
        <dbReference type="Pfam" id="PF00892"/>
    </source>
</evidence>
<proteinExistence type="predicted"/>
<dbReference type="Pfam" id="PF00892">
    <property type="entry name" value="EamA"/>
    <property type="match status" value="1"/>
</dbReference>
<feature type="transmembrane region" description="Helical" evidence="1">
    <location>
        <begin position="95"/>
        <end position="115"/>
    </location>
</feature>
<evidence type="ECO:0000256" key="1">
    <source>
        <dbReference type="SAM" id="Phobius"/>
    </source>
</evidence>
<reference evidence="3" key="1">
    <citation type="submission" date="2019-09" db="EMBL/GenBank/DDBJ databases">
        <authorList>
            <person name="Needham M D."/>
        </authorList>
    </citation>
    <scope>NUCLEOTIDE SEQUENCE</scope>
</reference>
<protein>
    <recommendedName>
        <fullName evidence="2">EamA domain-containing protein</fullName>
    </recommendedName>
</protein>
<dbReference type="InterPro" id="IPR037185">
    <property type="entry name" value="EmrE-like"/>
</dbReference>
<dbReference type="GO" id="GO:0016020">
    <property type="term" value="C:membrane"/>
    <property type="evidence" value="ECO:0007669"/>
    <property type="project" value="InterPro"/>
</dbReference>
<dbReference type="Gene3D" id="1.10.3730.20">
    <property type="match status" value="1"/>
</dbReference>
<dbReference type="SUPFAM" id="SSF103481">
    <property type="entry name" value="Multidrug resistance efflux transporter EmrE"/>
    <property type="match status" value="1"/>
</dbReference>
<dbReference type="AlphaFoldDB" id="A0A5E8CK07"/>
<sequence length="143" mass="17021">MLFLFALLIQIITATIEPMLYQLMIVNTKSVYWYFYQSTVTIFFVYLYNYLSFKKNKKRNNWEQGRIPLLVATFLTIVLTLSIMQLTSLYEVTRFYPIMCTSVIFLIFIWGYFLFGEKFDKNKLYGGILLLIGTYIFNKSPIL</sequence>
<dbReference type="EMBL" id="CABVLZ010000010">
    <property type="protein sequence ID" value="VVU95743.1"/>
    <property type="molecule type" value="Genomic_DNA"/>
</dbReference>
<evidence type="ECO:0000313" key="3">
    <source>
        <dbReference type="EMBL" id="VVU95743.1"/>
    </source>
</evidence>